<dbReference type="PANTHER" id="PTHR21351:SF0">
    <property type="entry name" value="BARDET-BIEDL SYNDROME 5 PROTEIN"/>
    <property type="match status" value="1"/>
</dbReference>
<dbReference type="SMART" id="SM00683">
    <property type="entry name" value="DM16"/>
    <property type="match status" value="2"/>
</dbReference>
<evidence type="ECO:0000256" key="8">
    <source>
        <dbReference type="ARBA" id="ARBA00023212"/>
    </source>
</evidence>
<keyword evidence="9" id="KW-0966">Cell projection</keyword>
<dbReference type="GO" id="GO:0036064">
    <property type="term" value="C:ciliary basal body"/>
    <property type="evidence" value="ECO:0007669"/>
    <property type="project" value="TreeGrafter"/>
</dbReference>
<dbReference type="InterPro" id="IPR006606">
    <property type="entry name" value="BBL5"/>
</dbReference>
<keyword evidence="6" id="KW-0969">Cilium</keyword>
<evidence type="ECO:0000256" key="9">
    <source>
        <dbReference type="ARBA" id="ARBA00023273"/>
    </source>
</evidence>
<dbReference type="GO" id="GO:0060271">
    <property type="term" value="P:cilium assembly"/>
    <property type="evidence" value="ECO:0007669"/>
    <property type="project" value="TreeGrafter"/>
</dbReference>
<dbReference type="PIRSF" id="PIRSF010072">
    <property type="entry name" value="DUF1448"/>
    <property type="match status" value="1"/>
</dbReference>
<evidence type="ECO:0000256" key="5">
    <source>
        <dbReference type="ARBA" id="ARBA00022490"/>
    </source>
</evidence>
<dbReference type="InterPro" id="IPR030804">
    <property type="entry name" value="BBS5/fem-3"/>
</dbReference>
<keyword evidence="5" id="KW-0963">Cytoplasm</keyword>
<name>S9UUW0_9TRYP</name>
<feature type="domain" description="BBSome complex member BBS5 PH" evidence="11">
    <location>
        <begin position="35"/>
        <end position="89"/>
    </location>
</feature>
<feature type="domain" description="BBSome complex member BBS5 PH" evidence="11">
    <location>
        <begin position="177"/>
        <end position="231"/>
    </location>
</feature>
<dbReference type="PANTHER" id="PTHR21351">
    <property type="entry name" value="BARDET-BIEDL SYNDROME PROTEIN 5"/>
    <property type="match status" value="1"/>
</dbReference>
<dbReference type="GO" id="GO:0034464">
    <property type="term" value="C:BBSome"/>
    <property type="evidence" value="ECO:0007669"/>
    <property type="project" value="InterPro"/>
</dbReference>
<dbReference type="GO" id="GO:0060170">
    <property type="term" value="C:ciliary membrane"/>
    <property type="evidence" value="ECO:0007669"/>
    <property type="project" value="UniProtKB-SubCell"/>
</dbReference>
<organism evidence="12 13">
    <name type="scientific">Strigomonas culicis</name>
    <dbReference type="NCBI Taxonomy" id="28005"/>
    <lineage>
        <taxon>Eukaryota</taxon>
        <taxon>Discoba</taxon>
        <taxon>Euglenozoa</taxon>
        <taxon>Kinetoplastea</taxon>
        <taxon>Metakinetoplastina</taxon>
        <taxon>Trypanosomatida</taxon>
        <taxon>Trypanosomatidae</taxon>
        <taxon>Strigomonadinae</taxon>
        <taxon>Strigomonas</taxon>
    </lineage>
</organism>
<dbReference type="Gene3D" id="2.30.29.30">
    <property type="entry name" value="Pleckstrin-homology domain (PH domain)/Phosphotyrosine-binding domain (PTB)"/>
    <property type="match status" value="1"/>
</dbReference>
<proteinExistence type="inferred from homology"/>
<evidence type="ECO:0000256" key="4">
    <source>
        <dbReference type="ARBA" id="ARBA00022475"/>
    </source>
</evidence>
<keyword evidence="4" id="KW-1003">Cell membrane</keyword>
<dbReference type="EMBL" id="ATMH01002759">
    <property type="protein sequence ID" value="EPY32678.1"/>
    <property type="molecule type" value="Genomic_DNA"/>
</dbReference>
<dbReference type="GO" id="GO:0034451">
    <property type="term" value="C:centriolar satellite"/>
    <property type="evidence" value="ECO:0007669"/>
    <property type="project" value="UniProtKB-SubCell"/>
</dbReference>
<evidence type="ECO:0000313" key="13">
    <source>
        <dbReference type="Proteomes" id="UP000015354"/>
    </source>
</evidence>
<dbReference type="InterPro" id="IPR011993">
    <property type="entry name" value="PH-like_dom_sf"/>
</dbReference>
<comment type="subcellular location">
    <subcellularLocation>
        <location evidence="1">Cell projection</location>
        <location evidence="1">Cilium membrane</location>
    </subcellularLocation>
    <subcellularLocation>
        <location evidence="2">Cytoplasm</location>
        <location evidence="2">Cytoskeleton</location>
        <location evidence="2">Microtubule organizing center</location>
        <location evidence="2">Centrosome</location>
        <location evidence="2">Centriolar satellite</location>
    </subcellularLocation>
</comment>
<evidence type="ECO:0000256" key="7">
    <source>
        <dbReference type="ARBA" id="ARBA00023136"/>
    </source>
</evidence>
<dbReference type="Pfam" id="PF07289">
    <property type="entry name" value="BBL5"/>
    <property type="match status" value="1"/>
</dbReference>
<dbReference type="OrthoDB" id="10261999at2759"/>
<gene>
    <name evidence="12" type="ORF">STCU_02759</name>
</gene>
<dbReference type="InterPro" id="IPR014003">
    <property type="entry name" value="BBS5_PH"/>
</dbReference>
<keyword evidence="7" id="KW-0472">Membrane</keyword>
<keyword evidence="8" id="KW-0206">Cytoskeleton</keyword>
<comment type="similarity">
    <text evidence="3">Belongs to the BBS5 family.</text>
</comment>
<sequence length="385" mass="42115">MSTGKKISKSFTFWQDREIRFDEGGSALQLRDNSEQVYAVIPHVEDSKGNSGLEGTLTVTNLRLIWMYNRKKSINLSIGYYCIQSVTMRESAADAGRDRAGGSKNSMTLATKFGSSTFQFLFSLLPSAAEWQRQQRHRMFTAVQSVWRAYDTTRVYRELRVRSATVADGNVVVLPQETVVSKEYNIQNVSKGKGTLGVLVITNVRFVWFANESDTFNVSVPYMQVTGLALQSGADGTPLLVVETSSYAGNFVLGFTAAPAPRLPQLYLEISSMWKGWTAKPVLGLQVELLDVGLDGLPGGDGPATALRAAMKSGSETAAFNNAGKEHDGQDVLERAPGDAFAAYYADEGQKLADRHPVYEPGIGLAVEKLRKGVTLAELWEVTVS</sequence>
<evidence type="ECO:0000259" key="11">
    <source>
        <dbReference type="SMART" id="SM00683"/>
    </source>
</evidence>
<dbReference type="Proteomes" id="UP000015354">
    <property type="component" value="Unassembled WGS sequence"/>
</dbReference>
<accession>S9UUW0</accession>
<comment type="caution">
    <text evidence="12">The sequence shown here is derived from an EMBL/GenBank/DDBJ whole genome shotgun (WGS) entry which is preliminary data.</text>
</comment>
<keyword evidence="13" id="KW-1185">Reference proteome</keyword>
<evidence type="ECO:0000256" key="6">
    <source>
        <dbReference type="ARBA" id="ARBA00023069"/>
    </source>
</evidence>
<dbReference type="AlphaFoldDB" id="S9UUW0"/>
<protein>
    <recommendedName>
        <fullName evidence="10">BBSome complex member BBS5</fullName>
    </recommendedName>
</protein>
<evidence type="ECO:0000256" key="2">
    <source>
        <dbReference type="ARBA" id="ARBA00004607"/>
    </source>
</evidence>
<evidence type="ECO:0000256" key="10">
    <source>
        <dbReference type="ARBA" id="ARBA00047191"/>
    </source>
</evidence>
<evidence type="ECO:0000313" key="12">
    <source>
        <dbReference type="EMBL" id="EPY32678.1"/>
    </source>
</evidence>
<evidence type="ECO:0000256" key="1">
    <source>
        <dbReference type="ARBA" id="ARBA00004309"/>
    </source>
</evidence>
<dbReference type="GO" id="GO:0032266">
    <property type="term" value="F:phosphatidylinositol-3-phosphate binding"/>
    <property type="evidence" value="ECO:0007669"/>
    <property type="project" value="TreeGrafter"/>
</dbReference>
<reference evidence="12 13" key="1">
    <citation type="journal article" date="2013" name="PLoS ONE">
        <title>Predicting the Proteins of Angomonas deanei, Strigomonas culicis and Their Respective Endosymbionts Reveals New Aspects of the Trypanosomatidae Family.</title>
        <authorList>
            <person name="Motta M.C."/>
            <person name="Martins A.C."/>
            <person name="de Souza S.S."/>
            <person name="Catta-Preta C.M."/>
            <person name="Silva R."/>
            <person name="Klein C.C."/>
            <person name="de Almeida L.G."/>
            <person name="de Lima Cunha O."/>
            <person name="Ciapina L.P."/>
            <person name="Brocchi M."/>
            <person name="Colabardini A.C."/>
            <person name="de Araujo Lima B."/>
            <person name="Machado C.R."/>
            <person name="de Almeida Soares C.M."/>
            <person name="Probst C.M."/>
            <person name="de Menezes C.B."/>
            <person name="Thompson C.E."/>
            <person name="Bartholomeu D.C."/>
            <person name="Gradia D.F."/>
            <person name="Pavoni D.P."/>
            <person name="Grisard E.C."/>
            <person name="Fantinatti-Garboggini F."/>
            <person name="Marchini F.K."/>
            <person name="Rodrigues-Luiz G.F."/>
            <person name="Wagner G."/>
            <person name="Goldman G.H."/>
            <person name="Fietto J.L."/>
            <person name="Elias M.C."/>
            <person name="Goldman M.H."/>
            <person name="Sagot M.F."/>
            <person name="Pereira M."/>
            <person name="Stoco P.H."/>
            <person name="de Mendonca-Neto R.P."/>
            <person name="Teixeira S.M."/>
            <person name="Maciel T.E."/>
            <person name="de Oliveira Mendes T.A."/>
            <person name="Urmenyi T.P."/>
            <person name="de Souza W."/>
            <person name="Schenkman S."/>
            <person name="de Vasconcelos A.T."/>
        </authorList>
    </citation>
    <scope>NUCLEOTIDE SEQUENCE [LARGE SCALE GENOMIC DNA]</scope>
</reference>
<evidence type="ECO:0000256" key="3">
    <source>
        <dbReference type="ARBA" id="ARBA00005822"/>
    </source>
</evidence>